<dbReference type="Proteomes" id="UP000231644">
    <property type="component" value="Unassembled WGS sequence"/>
</dbReference>
<comment type="catalytic activity">
    <reaction evidence="9 10">
        <text>(R)-pantoate + NADP(+) = 2-dehydropantoate + NADPH + H(+)</text>
        <dbReference type="Rhea" id="RHEA:16233"/>
        <dbReference type="ChEBI" id="CHEBI:11561"/>
        <dbReference type="ChEBI" id="CHEBI:15378"/>
        <dbReference type="ChEBI" id="CHEBI:15980"/>
        <dbReference type="ChEBI" id="CHEBI:57783"/>
        <dbReference type="ChEBI" id="CHEBI:58349"/>
        <dbReference type="EC" id="1.1.1.169"/>
    </reaction>
</comment>
<dbReference type="STRING" id="517719.SAMN05421762_1707"/>
<keyword evidence="5 10" id="KW-0566">Pantothenate biosynthesis</keyword>
<dbReference type="InterPro" id="IPR036291">
    <property type="entry name" value="NAD(P)-bd_dom_sf"/>
</dbReference>
<comment type="similarity">
    <text evidence="2 10">Belongs to the ketopantoate reductase family.</text>
</comment>
<evidence type="ECO:0000313" key="14">
    <source>
        <dbReference type="Proteomes" id="UP000231644"/>
    </source>
</evidence>
<keyword evidence="14" id="KW-1185">Reference proteome</keyword>
<dbReference type="SUPFAM" id="SSF48179">
    <property type="entry name" value="6-phosphogluconate dehydrogenase C-terminal domain-like"/>
    <property type="match status" value="1"/>
</dbReference>
<dbReference type="RefSeq" id="WP_093451567.1">
    <property type="nucleotide sequence ID" value="NZ_FNZG01000003.1"/>
</dbReference>
<dbReference type="EC" id="1.1.1.169" evidence="3 10"/>
<accession>A0A1I1KZX3</accession>
<dbReference type="Pfam" id="PF02558">
    <property type="entry name" value="ApbA"/>
    <property type="match status" value="1"/>
</dbReference>
<feature type="domain" description="Ketopantoate reductase C-terminal" evidence="12">
    <location>
        <begin position="214"/>
        <end position="332"/>
    </location>
</feature>
<dbReference type="OrthoDB" id="9796561at2"/>
<dbReference type="NCBIfam" id="NF005089">
    <property type="entry name" value="PRK06522.1-4"/>
    <property type="match status" value="1"/>
</dbReference>
<evidence type="ECO:0000256" key="3">
    <source>
        <dbReference type="ARBA" id="ARBA00013014"/>
    </source>
</evidence>
<evidence type="ECO:0000256" key="1">
    <source>
        <dbReference type="ARBA" id="ARBA00004994"/>
    </source>
</evidence>
<dbReference type="NCBIfam" id="TIGR00745">
    <property type="entry name" value="apbA_panE"/>
    <property type="match status" value="1"/>
</dbReference>
<reference evidence="13 14" key="1">
    <citation type="submission" date="2016-10" db="EMBL/GenBank/DDBJ databases">
        <authorList>
            <person name="de Groot N.N."/>
        </authorList>
    </citation>
    <scope>NUCLEOTIDE SEQUENCE [LARGE SCALE GENOMIC DNA]</scope>
    <source>
        <strain evidence="13 14">DSM 29619</strain>
    </source>
</reference>
<evidence type="ECO:0000256" key="10">
    <source>
        <dbReference type="RuleBase" id="RU362068"/>
    </source>
</evidence>
<proteinExistence type="inferred from homology"/>
<evidence type="ECO:0000256" key="8">
    <source>
        <dbReference type="ARBA" id="ARBA00032024"/>
    </source>
</evidence>
<keyword evidence="6 10" id="KW-0521">NADP</keyword>
<dbReference type="Pfam" id="PF08546">
    <property type="entry name" value="ApbA_C"/>
    <property type="match status" value="1"/>
</dbReference>
<dbReference type="PANTHER" id="PTHR21708">
    <property type="entry name" value="PROBABLE 2-DEHYDROPANTOATE 2-REDUCTASE"/>
    <property type="match status" value="1"/>
</dbReference>
<evidence type="ECO:0000256" key="5">
    <source>
        <dbReference type="ARBA" id="ARBA00022655"/>
    </source>
</evidence>
<gene>
    <name evidence="13" type="ORF">SAMN05421762_1707</name>
</gene>
<name>A0A1I1KZX3_9RHOB</name>
<dbReference type="InterPro" id="IPR013332">
    <property type="entry name" value="KPR_N"/>
</dbReference>
<dbReference type="GO" id="GO:0015940">
    <property type="term" value="P:pantothenate biosynthetic process"/>
    <property type="evidence" value="ECO:0007669"/>
    <property type="project" value="UniProtKB-UniPathway"/>
</dbReference>
<dbReference type="InterPro" id="IPR013752">
    <property type="entry name" value="KPA_reductase"/>
</dbReference>
<dbReference type="InterPro" id="IPR013328">
    <property type="entry name" value="6PGD_dom2"/>
</dbReference>
<dbReference type="Gene3D" id="1.10.1040.10">
    <property type="entry name" value="N-(1-d-carboxylethyl)-l-norvaline Dehydrogenase, domain 2"/>
    <property type="match status" value="1"/>
</dbReference>
<comment type="pathway">
    <text evidence="1 10">Cofactor biosynthesis; (R)-pantothenate biosynthesis; (R)-pantoate from 3-methyl-2-oxobutanoate: step 2/2.</text>
</comment>
<evidence type="ECO:0000256" key="9">
    <source>
        <dbReference type="ARBA" id="ARBA00048793"/>
    </source>
</evidence>
<dbReference type="Gene3D" id="3.40.50.720">
    <property type="entry name" value="NAD(P)-binding Rossmann-like Domain"/>
    <property type="match status" value="1"/>
</dbReference>
<evidence type="ECO:0000259" key="11">
    <source>
        <dbReference type="Pfam" id="PF02558"/>
    </source>
</evidence>
<dbReference type="PANTHER" id="PTHR21708:SF45">
    <property type="entry name" value="2-DEHYDROPANTOATE 2-REDUCTASE"/>
    <property type="match status" value="1"/>
</dbReference>
<dbReference type="InterPro" id="IPR003710">
    <property type="entry name" value="ApbA"/>
</dbReference>
<dbReference type="FunFam" id="1.10.1040.10:FF:000017">
    <property type="entry name" value="2-dehydropantoate 2-reductase"/>
    <property type="match status" value="1"/>
</dbReference>
<dbReference type="InterPro" id="IPR051402">
    <property type="entry name" value="KPR-Related"/>
</dbReference>
<dbReference type="EMBL" id="FOLX01000001">
    <property type="protein sequence ID" value="SFC66367.1"/>
    <property type="molecule type" value="Genomic_DNA"/>
</dbReference>
<sequence length="339" mass="36020">MTLPPLPDRPLDICVYGIGAIGGVIGAHLTRAAGTGDIGRVTLVARGAQFAALRDHGLRLRHPDGEVETLNVTVTDRPEDLPPQDVVITALKGHQIPPLAGTLASLLAPHGRILPVVNGVPWWYPLPDGQGGTKGADEVDPGGVLWSTIGRDRAIGTIAYLGASTPEPGLISYDISGYLDLGRLEGEDRSDVTRIAALLESSGWLIRQTRPFVDALWTKMMSNCSLNAVSAITRTPNGTNLAAKPLYDFTAAIMEEVRAIATAEGATIEMSTEKRLALALRNPAFKTSTLQDLEKGRPLEIEPIFAAAAAVGHARGVPCPMLDLAVEILRHVDRAHQSA</sequence>
<evidence type="ECO:0000313" key="13">
    <source>
        <dbReference type="EMBL" id="SFC66367.1"/>
    </source>
</evidence>
<evidence type="ECO:0000256" key="2">
    <source>
        <dbReference type="ARBA" id="ARBA00007870"/>
    </source>
</evidence>
<keyword evidence="7 10" id="KW-0560">Oxidoreductase</keyword>
<dbReference type="UniPathway" id="UPA00028">
    <property type="reaction ID" value="UER00004"/>
</dbReference>
<dbReference type="SUPFAM" id="SSF51735">
    <property type="entry name" value="NAD(P)-binding Rossmann-fold domains"/>
    <property type="match status" value="1"/>
</dbReference>
<dbReference type="GO" id="GO:0008677">
    <property type="term" value="F:2-dehydropantoate 2-reductase activity"/>
    <property type="evidence" value="ECO:0007669"/>
    <property type="project" value="UniProtKB-EC"/>
</dbReference>
<protein>
    <recommendedName>
        <fullName evidence="4 10">2-dehydropantoate 2-reductase</fullName>
        <ecNumber evidence="3 10">1.1.1.169</ecNumber>
    </recommendedName>
    <alternativeName>
        <fullName evidence="8 10">Ketopantoate reductase</fullName>
    </alternativeName>
</protein>
<evidence type="ECO:0000259" key="12">
    <source>
        <dbReference type="Pfam" id="PF08546"/>
    </source>
</evidence>
<feature type="domain" description="Ketopantoate reductase N-terminal" evidence="11">
    <location>
        <begin position="13"/>
        <end position="121"/>
    </location>
</feature>
<comment type="function">
    <text evidence="10">Catalyzes the NADPH-dependent reduction of ketopantoate into pantoic acid.</text>
</comment>
<dbReference type="InterPro" id="IPR008927">
    <property type="entry name" value="6-PGluconate_DH-like_C_sf"/>
</dbReference>
<evidence type="ECO:0000256" key="6">
    <source>
        <dbReference type="ARBA" id="ARBA00022857"/>
    </source>
</evidence>
<evidence type="ECO:0000256" key="4">
    <source>
        <dbReference type="ARBA" id="ARBA00019465"/>
    </source>
</evidence>
<dbReference type="AlphaFoldDB" id="A0A1I1KZX3"/>
<evidence type="ECO:0000256" key="7">
    <source>
        <dbReference type="ARBA" id="ARBA00023002"/>
    </source>
</evidence>
<organism evidence="13 14">
    <name type="scientific">Pseudooceanicola nitratireducens</name>
    <dbReference type="NCBI Taxonomy" id="517719"/>
    <lineage>
        <taxon>Bacteria</taxon>
        <taxon>Pseudomonadati</taxon>
        <taxon>Pseudomonadota</taxon>
        <taxon>Alphaproteobacteria</taxon>
        <taxon>Rhodobacterales</taxon>
        <taxon>Paracoccaceae</taxon>
        <taxon>Pseudooceanicola</taxon>
    </lineage>
</organism>
<dbReference type="GO" id="GO:0005737">
    <property type="term" value="C:cytoplasm"/>
    <property type="evidence" value="ECO:0007669"/>
    <property type="project" value="TreeGrafter"/>
</dbReference>